<evidence type="ECO:0000313" key="2">
    <source>
        <dbReference type="Proteomes" id="UP000235220"/>
    </source>
</evidence>
<dbReference type="KEGG" id="jre:108991075"/>
<protein>
    <submittedName>
        <fullName evidence="3">Uncharacterized protein LOC108991075</fullName>
    </submittedName>
</protein>
<sequence length="166" mass="19198">MRSYWKWVVSGLRERSFKYATSTSLKLKACYSPTADYAQLHYHQPHHGHRKLPVMGHFMPVHVAVGMIVLSTGLGIHAAMQHLLRAPDVRVSKKRREMIPEVVEPDHVIEEAVKFIRKSFFRKVAHVQEFNNPEKQVIPDPIHKDAYAYRPRAETLKSVGIDPRQI</sequence>
<evidence type="ECO:0000313" key="3">
    <source>
        <dbReference type="RefSeq" id="XP_018820792.1"/>
    </source>
</evidence>
<keyword evidence="1" id="KW-0812">Transmembrane</keyword>
<keyword evidence="1" id="KW-0472">Membrane</keyword>
<dbReference type="InParanoid" id="A0A2I4EN22"/>
<proteinExistence type="predicted"/>
<organism evidence="2 3">
    <name type="scientific">Juglans regia</name>
    <name type="common">English walnut</name>
    <dbReference type="NCBI Taxonomy" id="51240"/>
    <lineage>
        <taxon>Eukaryota</taxon>
        <taxon>Viridiplantae</taxon>
        <taxon>Streptophyta</taxon>
        <taxon>Embryophyta</taxon>
        <taxon>Tracheophyta</taxon>
        <taxon>Spermatophyta</taxon>
        <taxon>Magnoliopsida</taxon>
        <taxon>eudicotyledons</taxon>
        <taxon>Gunneridae</taxon>
        <taxon>Pentapetalae</taxon>
        <taxon>rosids</taxon>
        <taxon>fabids</taxon>
        <taxon>Fagales</taxon>
        <taxon>Juglandaceae</taxon>
        <taxon>Juglans</taxon>
    </lineage>
</organism>
<dbReference type="GeneID" id="108991075"/>
<feature type="transmembrane region" description="Helical" evidence="1">
    <location>
        <begin position="61"/>
        <end position="84"/>
    </location>
</feature>
<dbReference type="STRING" id="51240.A0A2I4EN22"/>
<accession>A0A2I4EN22</accession>
<evidence type="ECO:0000256" key="1">
    <source>
        <dbReference type="SAM" id="Phobius"/>
    </source>
</evidence>
<dbReference type="Proteomes" id="UP000235220">
    <property type="component" value="Chromosome 2"/>
</dbReference>
<dbReference type="AlphaFoldDB" id="A0A2I4EN22"/>
<dbReference type="RefSeq" id="XP_018820792.1">
    <property type="nucleotide sequence ID" value="XM_018965247.2"/>
</dbReference>
<gene>
    <name evidence="3" type="primary">LOC108991075</name>
</gene>
<keyword evidence="1" id="KW-1133">Transmembrane helix</keyword>
<reference evidence="3" key="1">
    <citation type="submission" date="2025-08" db="UniProtKB">
        <authorList>
            <consortium name="RefSeq"/>
        </authorList>
    </citation>
    <scope>IDENTIFICATION</scope>
    <source>
        <tissue evidence="3">Leaves</tissue>
    </source>
</reference>
<keyword evidence="2" id="KW-1185">Reference proteome</keyword>
<dbReference type="PANTHER" id="PTHR33919:SF11">
    <property type="entry name" value="EXPRESSED PROTEIN"/>
    <property type="match status" value="1"/>
</dbReference>
<dbReference type="OrthoDB" id="2013913at2759"/>
<name>A0A2I4EN22_JUGRE</name>
<dbReference type="PANTHER" id="PTHR33919">
    <property type="entry name" value="OS09G0127700 PROTEIN"/>
    <property type="match status" value="1"/>
</dbReference>